<sequence length="518" mass="61073">MNEMTGMFGATYLRISRDKGENEDTLQNHRELMQAFCRENGYTCEVYEEIVSGGKHDLESRPELQKLIDHIERYQAIFAVSLDRLSRNGLVSQQIKQLCIDHDIQIITPSQSFDLSNSQEDRLLYDVSSLFATLEYEMIGRRNKVNKIQRAKRGEYVGGKPAYGYRRNPDTKKLEIHEPEAEVVRYIFKLHREGFGRRKIVDILNREGYKPQQSNAFRPPTIKRIIQNPVYKGTVVFQDRKRIKENGEYRYKVLDTITIDHAHPAIIPPEEWEQANVERMERQVQNITIREKPANKTGTTMLKDLLFCGACGKKLVIRKEKHGVYTIKPCDSLLPDCTAKCYNRGIKLEFLEAEVLLKLQAHKQRLTAHLELREQQEMARISVDLQRHLSLVDTQLRDNEWQYSNLIEMGMAKVFSHEELRIKKEGLLEQRQKLLATREKVQQRIRDIDAIPPGDRLTYMIRLLEEFQYQPAEEQNETLKQFIKRIHYMRTMPEEIRKLSTKNRERQAHPFSYTIEYF</sequence>
<dbReference type="CDD" id="cd00338">
    <property type="entry name" value="Ser_Recombinase"/>
    <property type="match status" value="1"/>
</dbReference>
<dbReference type="PANTHER" id="PTHR30461">
    <property type="entry name" value="DNA-INVERTASE FROM LAMBDOID PROPHAGE"/>
    <property type="match status" value="1"/>
</dbReference>
<evidence type="ECO:0000256" key="1">
    <source>
        <dbReference type="SAM" id="Coils"/>
    </source>
</evidence>
<dbReference type="InterPro" id="IPR036162">
    <property type="entry name" value="Resolvase-like_N_sf"/>
</dbReference>
<comment type="caution">
    <text evidence="4">The sequence shown here is derived from an EMBL/GenBank/DDBJ whole genome shotgun (WGS) entry which is preliminary data.</text>
</comment>
<protein>
    <submittedName>
        <fullName evidence="4">Recombinase family protein</fullName>
    </submittedName>
</protein>
<dbReference type="Gene3D" id="3.40.50.1390">
    <property type="entry name" value="Resolvase, N-terminal catalytic domain"/>
    <property type="match status" value="1"/>
</dbReference>
<dbReference type="PANTHER" id="PTHR30461:SF23">
    <property type="entry name" value="DNA RECOMBINASE-RELATED"/>
    <property type="match status" value="1"/>
</dbReference>
<evidence type="ECO:0000313" key="5">
    <source>
        <dbReference type="Proteomes" id="UP001241848"/>
    </source>
</evidence>
<accession>A0ABT9FWL1</accession>
<evidence type="ECO:0000259" key="2">
    <source>
        <dbReference type="PROSITE" id="PS51736"/>
    </source>
</evidence>
<gene>
    <name evidence="4" type="ORF">OIN60_20595</name>
</gene>
<feature type="domain" description="Recombinase" evidence="3">
    <location>
        <begin position="162"/>
        <end position="286"/>
    </location>
</feature>
<dbReference type="SUPFAM" id="SSF53041">
    <property type="entry name" value="Resolvase-like"/>
    <property type="match status" value="1"/>
</dbReference>
<dbReference type="RefSeq" id="WP_305756727.1">
    <property type="nucleotide sequence ID" value="NZ_JAPCKK010000031.1"/>
</dbReference>
<dbReference type="PROSITE" id="PS51736">
    <property type="entry name" value="RECOMBINASES_3"/>
    <property type="match status" value="1"/>
</dbReference>
<dbReference type="SMART" id="SM00857">
    <property type="entry name" value="Resolvase"/>
    <property type="match status" value="1"/>
</dbReference>
<feature type="coiled-coil region" evidence="1">
    <location>
        <begin position="417"/>
        <end position="444"/>
    </location>
</feature>
<keyword evidence="5" id="KW-1185">Reference proteome</keyword>
<dbReference type="InterPro" id="IPR011109">
    <property type="entry name" value="DNA_bind_recombinase_dom"/>
</dbReference>
<dbReference type="Gene3D" id="3.90.1750.20">
    <property type="entry name" value="Putative Large Serine Recombinase, Chain B, Domain 2"/>
    <property type="match status" value="1"/>
</dbReference>
<name>A0ABT9FWL1_9BACL</name>
<feature type="domain" description="Resolvase/invertase-type recombinase catalytic" evidence="2">
    <location>
        <begin position="8"/>
        <end position="154"/>
    </location>
</feature>
<dbReference type="InterPro" id="IPR050639">
    <property type="entry name" value="SSR_resolvase"/>
</dbReference>
<evidence type="ECO:0000313" key="4">
    <source>
        <dbReference type="EMBL" id="MDP4099123.1"/>
    </source>
</evidence>
<evidence type="ECO:0000259" key="3">
    <source>
        <dbReference type="PROSITE" id="PS51737"/>
    </source>
</evidence>
<dbReference type="Pfam" id="PF00239">
    <property type="entry name" value="Resolvase"/>
    <property type="match status" value="1"/>
</dbReference>
<dbReference type="InterPro" id="IPR006119">
    <property type="entry name" value="Resolv_N"/>
</dbReference>
<keyword evidence="1" id="KW-0175">Coiled coil</keyword>
<reference evidence="4 5" key="1">
    <citation type="submission" date="2022-10" db="EMBL/GenBank/DDBJ databases">
        <title>Paenibacillus description and whole genome data of maize root bacterial community.</title>
        <authorList>
            <person name="Marton D."/>
            <person name="Farkas M."/>
            <person name="Cserhati M."/>
        </authorList>
    </citation>
    <scope>NUCLEOTIDE SEQUENCE [LARGE SCALE GENOMIC DNA]</scope>
    <source>
        <strain evidence="4 5">P96</strain>
    </source>
</reference>
<dbReference type="Proteomes" id="UP001241848">
    <property type="component" value="Unassembled WGS sequence"/>
</dbReference>
<dbReference type="InterPro" id="IPR038109">
    <property type="entry name" value="DNA_bind_recomb_sf"/>
</dbReference>
<dbReference type="Pfam" id="PF07508">
    <property type="entry name" value="Recombinase"/>
    <property type="match status" value="1"/>
</dbReference>
<organism evidence="4 5">
    <name type="scientific">Paenibacillus zeirhizosphaerae</name>
    <dbReference type="NCBI Taxonomy" id="2987519"/>
    <lineage>
        <taxon>Bacteria</taxon>
        <taxon>Bacillati</taxon>
        <taxon>Bacillota</taxon>
        <taxon>Bacilli</taxon>
        <taxon>Bacillales</taxon>
        <taxon>Paenibacillaceae</taxon>
        <taxon>Paenibacillus</taxon>
    </lineage>
</organism>
<proteinExistence type="predicted"/>
<dbReference type="EMBL" id="JAPCKK010000031">
    <property type="protein sequence ID" value="MDP4099123.1"/>
    <property type="molecule type" value="Genomic_DNA"/>
</dbReference>
<dbReference type="PROSITE" id="PS51737">
    <property type="entry name" value="RECOMBINASE_DNA_BIND"/>
    <property type="match status" value="1"/>
</dbReference>